<dbReference type="Proteomes" id="UP001064048">
    <property type="component" value="Chromosome 20"/>
</dbReference>
<accession>A0ACC0KLW5</accession>
<comment type="caution">
    <text evidence="1">The sequence shown here is derived from an EMBL/GenBank/DDBJ whole genome shotgun (WGS) entry which is preliminary data.</text>
</comment>
<evidence type="ECO:0000313" key="2">
    <source>
        <dbReference type="Proteomes" id="UP001064048"/>
    </source>
</evidence>
<name>A0ACC0KLW5_CHOFU</name>
<gene>
    <name evidence="1" type="ORF">MSG28_011654</name>
</gene>
<evidence type="ECO:0000313" key="1">
    <source>
        <dbReference type="EMBL" id="KAI8437280.1"/>
    </source>
</evidence>
<keyword evidence="2" id="KW-1185">Reference proteome</keyword>
<dbReference type="EMBL" id="CM046120">
    <property type="protein sequence ID" value="KAI8437280.1"/>
    <property type="molecule type" value="Genomic_DNA"/>
</dbReference>
<protein>
    <submittedName>
        <fullName evidence="1">Uncharacterized protein</fullName>
    </submittedName>
</protein>
<proteinExistence type="predicted"/>
<reference evidence="1 2" key="1">
    <citation type="journal article" date="2022" name="Genome Biol. Evol.">
        <title>The Spruce Budworm Genome: Reconstructing the Evolutionary History of Antifreeze Proteins.</title>
        <authorList>
            <person name="Beliveau C."/>
            <person name="Gagne P."/>
            <person name="Picq S."/>
            <person name="Vernygora O."/>
            <person name="Keeling C.I."/>
            <person name="Pinkney K."/>
            <person name="Doucet D."/>
            <person name="Wen F."/>
            <person name="Johnston J.S."/>
            <person name="Maaroufi H."/>
            <person name="Boyle B."/>
            <person name="Laroche J."/>
            <person name="Dewar K."/>
            <person name="Juretic N."/>
            <person name="Blackburn G."/>
            <person name="Nisole A."/>
            <person name="Brunet B."/>
            <person name="Brandao M."/>
            <person name="Lumley L."/>
            <person name="Duan J."/>
            <person name="Quan G."/>
            <person name="Lucarotti C.J."/>
            <person name="Roe A.D."/>
            <person name="Sperling F.A.H."/>
            <person name="Levesque R.C."/>
            <person name="Cusson M."/>
        </authorList>
    </citation>
    <scope>NUCLEOTIDE SEQUENCE [LARGE SCALE GENOMIC DNA]</scope>
    <source>
        <strain evidence="1">Glfc:IPQL:Cfum</strain>
    </source>
</reference>
<sequence length="103" mass="12202">MANEQVGLLMFYNIKFDDRMDKWLENLTTKLEVLDKKTQGKAIKISTKINDRQVNTYDMKEAATIYNTNTVSVSDQIDRRQDTERKKQSNNKTCKLRCWIIKH</sequence>
<organism evidence="1 2">
    <name type="scientific">Choristoneura fumiferana</name>
    <name type="common">Spruce budworm moth</name>
    <name type="synonym">Archips fumiferana</name>
    <dbReference type="NCBI Taxonomy" id="7141"/>
    <lineage>
        <taxon>Eukaryota</taxon>
        <taxon>Metazoa</taxon>
        <taxon>Ecdysozoa</taxon>
        <taxon>Arthropoda</taxon>
        <taxon>Hexapoda</taxon>
        <taxon>Insecta</taxon>
        <taxon>Pterygota</taxon>
        <taxon>Neoptera</taxon>
        <taxon>Endopterygota</taxon>
        <taxon>Lepidoptera</taxon>
        <taxon>Glossata</taxon>
        <taxon>Ditrysia</taxon>
        <taxon>Tortricoidea</taxon>
        <taxon>Tortricidae</taxon>
        <taxon>Tortricinae</taxon>
        <taxon>Choristoneura</taxon>
    </lineage>
</organism>